<dbReference type="InterPro" id="IPR051121">
    <property type="entry name" value="FAH"/>
</dbReference>
<dbReference type="Proteomes" id="UP000664771">
    <property type="component" value="Unassembled WGS sequence"/>
</dbReference>
<comment type="caution">
    <text evidence="4">The sequence shown here is derived from an EMBL/GenBank/DDBJ whole genome shotgun (WGS) entry which is preliminary data.</text>
</comment>
<reference evidence="4 5" key="1">
    <citation type="submission" date="2021-03" db="EMBL/GenBank/DDBJ databases">
        <title>The complete genome sequence of Acetobacter sacchari TBRC 11175.</title>
        <authorList>
            <person name="Charoenyingcharoen P."/>
            <person name="Yukphan P."/>
        </authorList>
    </citation>
    <scope>NUCLEOTIDE SEQUENCE [LARGE SCALE GENOMIC DNA]</scope>
    <source>
        <strain evidence="4 5">TBRC 11175</strain>
    </source>
</reference>
<evidence type="ECO:0000256" key="1">
    <source>
        <dbReference type="ARBA" id="ARBA00010211"/>
    </source>
</evidence>
<protein>
    <submittedName>
        <fullName evidence="4">Fumarylacetoacetate hydrolase family protein</fullName>
    </submittedName>
</protein>
<evidence type="ECO:0000313" key="5">
    <source>
        <dbReference type="Proteomes" id="UP000664771"/>
    </source>
</evidence>
<dbReference type="PANTHER" id="PTHR42796:SF4">
    <property type="entry name" value="FUMARYLACETOACETATE HYDROLASE DOMAIN-CONTAINING PROTEIN 2A"/>
    <property type="match status" value="1"/>
</dbReference>
<dbReference type="SUPFAM" id="SSF56529">
    <property type="entry name" value="FAH"/>
    <property type="match status" value="1"/>
</dbReference>
<gene>
    <name evidence="4" type="ORF">J2D73_10570</name>
</gene>
<evidence type="ECO:0000256" key="2">
    <source>
        <dbReference type="ARBA" id="ARBA00022723"/>
    </source>
</evidence>
<dbReference type="GO" id="GO:0016787">
    <property type="term" value="F:hydrolase activity"/>
    <property type="evidence" value="ECO:0007669"/>
    <property type="project" value="UniProtKB-KW"/>
</dbReference>
<name>A0ABS3LWG6_9PROT</name>
<dbReference type="InterPro" id="IPR036663">
    <property type="entry name" value="Fumarylacetoacetase_C_sf"/>
</dbReference>
<organism evidence="4 5">
    <name type="scientific">Acetobacter sacchari</name>
    <dbReference type="NCBI Taxonomy" id="2661687"/>
    <lineage>
        <taxon>Bacteria</taxon>
        <taxon>Pseudomonadati</taxon>
        <taxon>Pseudomonadota</taxon>
        <taxon>Alphaproteobacteria</taxon>
        <taxon>Acetobacterales</taxon>
        <taxon>Acetobacteraceae</taxon>
        <taxon>Acetobacter</taxon>
    </lineage>
</organism>
<feature type="domain" description="Fumarylacetoacetase-like C-terminal" evidence="3">
    <location>
        <begin position="85"/>
        <end position="275"/>
    </location>
</feature>
<dbReference type="PANTHER" id="PTHR42796">
    <property type="entry name" value="FUMARYLACETOACETATE HYDROLASE DOMAIN-CONTAINING PROTEIN 2A-RELATED"/>
    <property type="match status" value="1"/>
</dbReference>
<dbReference type="Pfam" id="PF01557">
    <property type="entry name" value="FAA_hydrolase"/>
    <property type="match status" value="1"/>
</dbReference>
<dbReference type="RefSeq" id="WP_207881517.1">
    <property type="nucleotide sequence ID" value="NZ_JAFVMF010000010.1"/>
</dbReference>
<keyword evidence="2" id="KW-0479">Metal-binding</keyword>
<sequence length="283" mass="31303">MKIASIITNERKTLGVPVEGGMRDIGAHLDDALCDLKYFLSSPLFEKREHLLAQAPLIESGCFRFLPLIEAPTRLFGVGMNYPTPDSKPASPPGPPALFIRLPQAQVGHHEAIIKPAITNALDFEGEMAVIIGKPTFRVSPEKVLDHVAGYSCFMDGSVRDWQHTWFTAGKNWTSSGSFGPWLVTKDEINDWRKLRLFTYLNGRCVQNDVVGNMLRSVEELISYISTFTPLSPGDVIATGSPDGIGKSRTPPLFLQNGDVIEVEIDYIGRLTNVVKESIRGYQ</sequence>
<keyword evidence="5" id="KW-1185">Reference proteome</keyword>
<keyword evidence="4" id="KW-0378">Hydrolase</keyword>
<accession>A0ABS3LWG6</accession>
<proteinExistence type="inferred from homology"/>
<dbReference type="Gene3D" id="3.90.850.10">
    <property type="entry name" value="Fumarylacetoacetase-like, C-terminal domain"/>
    <property type="match status" value="1"/>
</dbReference>
<comment type="similarity">
    <text evidence="1">Belongs to the FAH family.</text>
</comment>
<dbReference type="InterPro" id="IPR011234">
    <property type="entry name" value="Fumarylacetoacetase-like_C"/>
</dbReference>
<dbReference type="EMBL" id="JAFVMF010000010">
    <property type="protein sequence ID" value="MBO1360233.1"/>
    <property type="molecule type" value="Genomic_DNA"/>
</dbReference>
<evidence type="ECO:0000259" key="3">
    <source>
        <dbReference type="Pfam" id="PF01557"/>
    </source>
</evidence>
<evidence type="ECO:0000313" key="4">
    <source>
        <dbReference type="EMBL" id="MBO1360233.1"/>
    </source>
</evidence>